<name>A0A5D4JP02_9ACTN</name>
<dbReference type="Gene3D" id="3.40.50.1820">
    <property type="entry name" value="alpha/beta hydrolase"/>
    <property type="match status" value="1"/>
</dbReference>
<dbReference type="InterPro" id="IPR013094">
    <property type="entry name" value="AB_hydrolase_3"/>
</dbReference>
<dbReference type="AlphaFoldDB" id="A0A5D4JP02"/>
<dbReference type="PANTHER" id="PTHR48081:SF8">
    <property type="entry name" value="ALPHA_BETA HYDROLASE FOLD-3 DOMAIN-CONTAINING PROTEIN-RELATED"/>
    <property type="match status" value="1"/>
</dbReference>
<evidence type="ECO:0000313" key="4">
    <source>
        <dbReference type="Proteomes" id="UP000323242"/>
    </source>
</evidence>
<evidence type="ECO:0000259" key="2">
    <source>
        <dbReference type="Pfam" id="PF07859"/>
    </source>
</evidence>
<dbReference type="Pfam" id="PF07859">
    <property type="entry name" value="Abhydrolase_3"/>
    <property type="match status" value="1"/>
</dbReference>
<keyword evidence="4" id="KW-1185">Reference proteome</keyword>
<dbReference type="SUPFAM" id="SSF53474">
    <property type="entry name" value="alpha/beta-Hydrolases"/>
    <property type="match status" value="1"/>
</dbReference>
<dbReference type="Proteomes" id="UP000323242">
    <property type="component" value="Unassembled WGS sequence"/>
</dbReference>
<reference evidence="3 4" key="1">
    <citation type="submission" date="2019-08" db="EMBL/GenBank/DDBJ databases">
        <title>Draft genome for granaticin producer strain Streptomyces parvus C05.</title>
        <authorList>
            <person name="Gonzalez-Pimentel J.L."/>
        </authorList>
    </citation>
    <scope>NUCLEOTIDE SEQUENCE [LARGE SCALE GENOMIC DNA]</scope>
    <source>
        <strain evidence="3 4">C05</strain>
    </source>
</reference>
<accession>A0A5D4JP02</accession>
<protein>
    <submittedName>
        <fullName evidence="3">Alpha/beta hydrolase</fullName>
    </submittedName>
</protein>
<comment type="caution">
    <text evidence="3">The sequence shown here is derived from an EMBL/GenBank/DDBJ whole genome shotgun (WGS) entry which is preliminary data.</text>
</comment>
<dbReference type="InterPro" id="IPR029058">
    <property type="entry name" value="AB_hydrolase_fold"/>
</dbReference>
<evidence type="ECO:0000256" key="1">
    <source>
        <dbReference type="ARBA" id="ARBA00022801"/>
    </source>
</evidence>
<sequence length="326" mass="35206">MECVVEHVAGPPPILEQLAQAFVEDHVCPEAPDAFDEGHIAIPAALSGEADTSSDVEEEWLALPGGGGDRIRVRILRPAGSDEPLPVILYLHGIGWAHTSATTHQRLLEDLVLGADAAVVIPEYERPSAARYPVAVEQSYTVARWIAENGADCRLDHTRIAVIGVSAGANLAAALTLVAKEREDLDLVYQVLVCPVTDASGQTPSYRSFARGYFLSSAAMRGYWRNYLSDPFRRTEITASPLRATVDDLRGLPPALVITAEADIVRDEGEAYAAKLRAAGVSVVSARYQGTIHAFVLFDPLRESDAARAARIQTVDTLHVALHRGR</sequence>
<organism evidence="3 4">
    <name type="scientific">Streptomyces parvus</name>
    <dbReference type="NCBI Taxonomy" id="66428"/>
    <lineage>
        <taxon>Bacteria</taxon>
        <taxon>Bacillati</taxon>
        <taxon>Actinomycetota</taxon>
        <taxon>Actinomycetes</taxon>
        <taxon>Kitasatosporales</taxon>
        <taxon>Streptomycetaceae</taxon>
        <taxon>Streptomyces</taxon>
    </lineage>
</organism>
<proteinExistence type="predicted"/>
<feature type="domain" description="Alpha/beta hydrolase fold-3" evidence="2">
    <location>
        <begin position="88"/>
        <end position="296"/>
    </location>
</feature>
<dbReference type="PANTHER" id="PTHR48081">
    <property type="entry name" value="AB HYDROLASE SUPERFAMILY PROTEIN C4A8.06C"/>
    <property type="match status" value="1"/>
</dbReference>
<dbReference type="GO" id="GO:0016787">
    <property type="term" value="F:hydrolase activity"/>
    <property type="evidence" value="ECO:0007669"/>
    <property type="project" value="UniProtKB-KW"/>
</dbReference>
<evidence type="ECO:0000313" key="3">
    <source>
        <dbReference type="EMBL" id="TYR65373.1"/>
    </source>
</evidence>
<dbReference type="EMBL" id="VSZQ01000024">
    <property type="protein sequence ID" value="TYR65373.1"/>
    <property type="molecule type" value="Genomic_DNA"/>
</dbReference>
<gene>
    <name evidence="3" type="ORF">FY004_06565</name>
</gene>
<dbReference type="InterPro" id="IPR050300">
    <property type="entry name" value="GDXG_lipolytic_enzyme"/>
</dbReference>
<keyword evidence="1 3" id="KW-0378">Hydrolase</keyword>